<evidence type="ECO:0000256" key="9">
    <source>
        <dbReference type="ARBA" id="ARBA00081863"/>
    </source>
</evidence>
<dbReference type="InterPro" id="IPR003196">
    <property type="entry name" value="TFIIF_beta"/>
</dbReference>
<dbReference type="InParanoid" id="A0A409YK79"/>
<feature type="domain" description="TFIIF beta subunit N-terminal" evidence="12">
    <location>
        <begin position="39"/>
        <end position="185"/>
    </location>
</feature>
<dbReference type="SUPFAM" id="SSF50916">
    <property type="entry name" value="Rap30/74 interaction domains"/>
    <property type="match status" value="1"/>
</dbReference>
<keyword evidence="6" id="KW-0804">Transcription</keyword>
<evidence type="ECO:0000256" key="7">
    <source>
        <dbReference type="ARBA" id="ARBA00023242"/>
    </source>
</evidence>
<feature type="region of interest" description="Disordered" evidence="10">
    <location>
        <begin position="322"/>
        <end position="358"/>
    </location>
</feature>
<evidence type="ECO:0000313" key="14">
    <source>
        <dbReference type="Proteomes" id="UP000284842"/>
    </source>
</evidence>
<evidence type="ECO:0000256" key="8">
    <source>
        <dbReference type="ARBA" id="ARBA00081473"/>
    </source>
</evidence>
<feature type="region of interest" description="Disordered" evidence="10">
    <location>
        <begin position="1"/>
        <end position="30"/>
    </location>
</feature>
<keyword evidence="7" id="KW-0539">Nucleus</keyword>
<accession>A0A409YK79</accession>
<comment type="similarity">
    <text evidence="2">Belongs to the TFIIF beta subunit family.</text>
</comment>
<comment type="subcellular location">
    <subcellularLocation>
        <location evidence="1">Nucleus</location>
    </subcellularLocation>
</comment>
<dbReference type="STRING" id="181874.A0A409YK79"/>
<dbReference type="Pfam" id="PF02270">
    <property type="entry name" value="TFIIF_beta"/>
    <property type="match status" value="1"/>
</dbReference>
<dbReference type="Pfam" id="PF17683">
    <property type="entry name" value="TFIIF_beta_N"/>
    <property type="match status" value="1"/>
</dbReference>
<dbReference type="InterPro" id="IPR011039">
    <property type="entry name" value="TFIIF_interaction"/>
</dbReference>
<organism evidence="13 14">
    <name type="scientific">Panaeolus cyanescens</name>
    <dbReference type="NCBI Taxonomy" id="181874"/>
    <lineage>
        <taxon>Eukaryota</taxon>
        <taxon>Fungi</taxon>
        <taxon>Dikarya</taxon>
        <taxon>Basidiomycota</taxon>
        <taxon>Agaricomycotina</taxon>
        <taxon>Agaricomycetes</taxon>
        <taxon>Agaricomycetidae</taxon>
        <taxon>Agaricales</taxon>
        <taxon>Agaricineae</taxon>
        <taxon>Galeropsidaceae</taxon>
        <taxon>Panaeolus</taxon>
    </lineage>
</organism>
<evidence type="ECO:0000256" key="3">
    <source>
        <dbReference type="ARBA" id="ARBA00021453"/>
    </source>
</evidence>
<dbReference type="SUPFAM" id="SSF46785">
    <property type="entry name" value="Winged helix' DNA-binding domain"/>
    <property type="match status" value="1"/>
</dbReference>
<feature type="domain" description="TFIIF beta subunit HTH" evidence="11">
    <location>
        <begin position="255"/>
        <end position="319"/>
    </location>
</feature>
<feature type="compositionally biased region" description="Pro residues" evidence="10">
    <location>
        <begin position="88"/>
        <end position="104"/>
    </location>
</feature>
<dbReference type="InterPro" id="IPR036390">
    <property type="entry name" value="WH_DNA-bd_sf"/>
</dbReference>
<sequence>MDEVEDEKKPFDSMGGAGAEEEAIQPDPNEELMLEQGNGRIWLVKIPKFLLERWTAVTVEDAHLATLRVYSPSPSQPNSKQRIILFLPPVPPSPNSPPQPPNPNRPVFDPSSSYVLPAPGSGAEPDAYELEMVNENVENAIVVAERPKDSTLTQSASSAANTTNARARTTFLTGRIKHECNLRPSFTESYRRQMKERHLKYNTPKRMVKRMEEEEVPGGRGSINRLQSGVAIGGSGTGFLGNKPKQAKAPFERMARMPRNALLDELFRLFTEGPRWSIRHLREKTQQPEVYLKEVLSEVAFLHKSGEHNGLWELKEVFREGNMKAENVPGPSGDVKMEDDDDDDDDDDDEDEDMEEVS</sequence>
<feature type="compositionally biased region" description="Acidic residues" evidence="10">
    <location>
        <begin position="19"/>
        <end position="30"/>
    </location>
</feature>
<keyword evidence="14" id="KW-1185">Reference proteome</keyword>
<dbReference type="InterPro" id="IPR036388">
    <property type="entry name" value="WH-like_DNA-bd_sf"/>
</dbReference>
<dbReference type="FunCoup" id="A0A409YK79">
    <property type="interactions" value="443"/>
</dbReference>
<dbReference type="GO" id="GO:0006367">
    <property type="term" value="P:transcription initiation at RNA polymerase II promoter"/>
    <property type="evidence" value="ECO:0007669"/>
    <property type="project" value="InterPro"/>
</dbReference>
<evidence type="ECO:0000313" key="13">
    <source>
        <dbReference type="EMBL" id="PPR03440.1"/>
    </source>
</evidence>
<feature type="region of interest" description="Disordered" evidence="10">
    <location>
        <begin position="85"/>
        <end position="123"/>
    </location>
</feature>
<dbReference type="FunFam" id="1.10.10.10:FF:000035">
    <property type="entry name" value="General transcription factor IIF subunit 2"/>
    <property type="match status" value="1"/>
</dbReference>
<dbReference type="Gene3D" id="1.10.10.10">
    <property type="entry name" value="Winged helix-like DNA-binding domain superfamily/Winged helix DNA-binding domain"/>
    <property type="match status" value="1"/>
</dbReference>
<proteinExistence type="inferred from homology"/>
<keyword evidence="5" id="KW-0238">DNA-binding</keyword>
<evidence type="ECO:0000259" key="12">
    <source>
        <dbReference type="Pfam" id="PF17683"/>
    </source>
</evidence>
<dbReference type="InterPro" id="IPR040450">
    <property type="entry name" value="TFIIF_beta_HTH"/>
</dbReference>
<comment type="caution">
    <text evidence="13">The sequence shown here is derived from an EMBL/GenBank/DDBJ whole genome shotgun (WGS) entry which is preliminary data.</text>
</comment>
<feature type="compositionally biased region" description="Acidic residues" evidence="10">
    <location>
        <begin position="337"/>
        <end position="358"/>
    </location>
</feature>
<dbReference type="OrthoDB" id="449280at2759"/>
<gene>
    <name evidence="13" type="ORF">CVT24_012685</name>
</gene>
<evidence type="ECO:0000256" key="2">
    <source>
        <dbReference type="ARBA" id="ARBA00009543"/>
    </source>
</evidence>
<keyword evidence="4" id="KW-0805">Transcription regulation</keyword>
<dbReference type="GO" id="GO:0003677">
    <property type="term" value="F:DNA binding"/>
    <property type="evidence" value="ECO:0007669"/>
    <property type="project" value="UniProtKB-KW"/>
</dbReference>
<feature type="compositionally biased region" description="Basic and acidic residues" evidence="10">
    <location>
        <begin position="1"/>
        <end position="11"/>
    </location>
</feature>
<name>A0A409YK79_9AGAR</name>
<dbReference type="EMBL" id="NHTK01001064">
    <property type="protein sequence ID" value="PPR03440.1"/>
    <property type="molecule type" value="Genomic_DNA"/>
</dbReference>
<dbReference type="AlphaFoldDB" id="A0A409YK79"/>
<dbReference type="PANTHER" id="PTHR10445:SF0">
    <property type="entry name" value="GENERAL TRANSCRIPTION FACTOR IIF SUBUNIT 2"/>
    <property type="match status" value="1"/>
</dbReference>
<dbReference type="Proteomes" id="UP000284842">
    <property type="component" value="Unassembled WGS sequence"/>
</dbReference>
<evidence type="ECO:0000259" key="11">
    <source>
        <dbReference type="Pfam" id="PF02270"/>
    </source>
</evidence>
<reference evidence="13 14" key="1">
    <citation type="journal article" date="2018" name="Evol. Lett.">
        <title>Horizontal gene cluster transfer increased hallucinogenic mushroom diversity.</title>
        <authorList>
            <person name="Reynolds H.T."/>
            <person name="Vijayakumar V."/>
            <person name="Gluck-Thaler E."/>
            <person name="Korotkin H.B."/>
            <person name="Matheny P.B."/>
            <person name="Slot J.C."/>
        </authorList>
    </citation>
    <scope>NUCLEOTIDE SEQUENCE [LARGE SCALE GENOMIC DNA]</scope>
    <source>
        <strain evidence="13 14">2629</strain>
    </source>
</reference>
<dbReference type="PANTHER" id="PTHR10445">
    <property type="entry name" value="GENERAL TRANSCRIPTION FACTOR IIF SUBUNIT 2"/>
    <property type="match status" value="1"/>
</dbReference>
<protein>
    <recommendedName>
        <fullName evidence="3">Transcription initiation factor IIF subunit beta</fullName>
    </recommendedName>
    <alternativeName>
        <fullName evidence="9">TFIIF medium subunit</fullName>
    </alternativeName>
    <alternativeName>
        <fullName evidence="8">TFIIF-beta</fullName>
    </alternativeName>
</protein>
<dbReference type="GO" id="GO:0005674">
    <property type="term" value="C:transcription factor TFIIF complex"/>
    <property type="evidence" value="ECO:0007669"/>
    <property type="project" value="InterPro"/>
</dbReference>
<evidence type="ECO:0000256" key="6">
    <source>
        <dbReference type="ARBA" id="ARBA00023163"/>
    </source>
</evidence>
<evidence type="ECO:0000256" key="10">
    <source>
        <dbReference type="SAM" id="MobiDB-lite"/>
    </source>
</evidence>
<dbReference type="InterPro" id="IPR040504">
    <property type="entry name" value="TFIIF_beta_N"/>
</dbReference>
<evidence type="ECO:0000256" key="5">
    <source>
        <dbReference type="ARBA" id="ARBA00023125"/>
    </source>
</evidence>
<evidence type="ECO:0000256" key="4">
    <source>
        <dbReference type="ARBA" id="ARBA00023015"/>
    </source>
</evidence>
<evidence type="ECO:0000256" key="1">
    <source>
        <dbReference type="ARBA" id="ARBA00004123"/>
    </source>
</evidence>
<dbReference type="CDD" id="cd07980">
    <property type="entry name" value="TFIIF_beta"/>
    <property type="match status" value="1"/>
</dbReference>